<name>A0A1H3X7E3_9GAMM</name>
<proteinExistence type="predicted"/>
<evidence type="ECO:0000313" key="2">
    <source>
        <dbReference type="Proteomes" id="UP000242469"/>
    </source>
</evidence>
<dbReference type="STRING" id="1122198.SAMN02745729_10164"/>
<dbReference type="AlphaFoldDB" id="A0A1H3X7E3"/>
<evidence type="ECO:0000313" key="1">
    <source>
        <dbReference type="EMBL" id="SDZ95299.1"/>
    </source>
</evidence>
<dbReference type="EMBL" id="FNRJ01000001">
    <property type="protein sequence ID" value="SDZ95299.1"/>
    <property type="molecule type" value="Genomic_DNA"/>
</dbReference>
<dbReference type="RefSeq" id="WP_139253860.1">
    <property type="nucleotide sequence ID" value="NZ_FNRJ01000001.1"/>
</dbReference>
<keyword evidence="2" id="KW-1185">Reference proteome</keyword>
<protein>
    <submittedName>
        <fullName evidence="1">Uncharacterized protein</fullName>
    </submittedName>
</protein>
<gene>
    <name evidence="1" type="ORF">SAMN02745729_10164</name>
</gene>
<reference evidence="2" key="1">
    <citation type="submission" date="2016-10" db="EMBL/GenBank/DDBJ databases">
        <authorList>
            <person name="Varghese N."/>
            <person name="Submissions S."/>
        </authorList>
    </citation>
    <scope>NUCLEOTIDE SEQUENCE [LARGE SCALE GENOMIC DNA]</scope>
    <source>
        <strain evidence="2">DSM 11526</strain>
    </source>
</reference>
<accession>A0A1H3X7E3</accession>
<sequence length="114" mass="13225">MISGKEIALSAMKKEHKRLSRLADKAKADVDENMNVGSELLAIHKEFSEILNSKEYGEHIVKKLESLRVRRDKAQKILNKDLSKLLDKQYEAETKRDSLGSEIQMMEFRHSLRQ</sequence>
<dbReference type="Proteomes" id="UP000242469">
    <property type="component" value="Unassembled WGS sequence"/>
</dbReference>
<organism evidence="1 2">
    <name type="scientific">Marinobacterium iners DSM 11526</name>
    <dbReference type="NCBI Taxonomy" id="1122198"/>
    <lineage>
        <taxon>Bacteria</taxon>
        <taxon>Pseudomonadati</taxon>
        <taxon>Pseudomonadota</taxon>
        <taxon>Gammaproteobacteria</taxon>
        <taxon>Oceanospirillales</taxon>
        <taxon>Oceanospirillaceae</taxon>
        <taxon>Marinobacterium</taxon>
    </lineage>
</organism>